<dbReference type="InterPro" id="IPR005488">
    <property type="entry name" value="Etherase_MurQ"/>
</dbReference>
<dbReference type="PANTHER" id="PTHR10088:SF4">
    <property type="entry name" value="GLUCOKINASE REGULATORY PROTEIN"/>
    <property type="match status" value="1"/>
</dbReference>
<dbReference type="Pfam" id="PF22645">
    <property type="entry name" value="GKRP_SIS_N"/>
    <property type="match status" value="1"/>
</dbReference>
<comment type="miscellaneous">
    <text evidence="3">A lyase-type mechanism (elimination/hydration) is suggested for the cleavage of the lactyl ether bond of MurNAc 6-phosphate, with the formation of an alpha,beta-unsaturated aldehyde intermediate with (E)-stereochemistry, followed by the syn addition of water to give product.</text>
</comment>
<dbReference type="PROSITE" id="PS01272">
    <property type="entry name" value="GCKR"/>
    <property type="match status" value="1"/>
</dbReference>
<feature type="active site" description="Proton donor" evidence="3">
    <location>
        <position position="85"/>
    </location>
</feature>
<dbReference type="HAMAP" id="MF_00068">
    <property type="entry name" value="MurQ"/>
    <property type="match status" value="1"/>
</dbReference>
<dbReference type="InterPro" id="IPR001347">
    <property type="entry name" value="SIS_dom"/>
</dbReference>
<comment type="function">
    <text evidence="3">Specifically catalyzes the cleavage of the D-lactyl ether substituent of MurNAc 6-phosphate, producing GlcNAc 6-phosphate and D-lactate. Together with AnmK, is also required for the utilization of anhydro-N-acetylmuramic acid (anhMurNAc) either imported from the medium or derived from its own cell wall murein, and thus plays a role in cell wall recycling.</text>
</comment>
<dbReference type="EC" id="4.2.1.126" evidence="3"/>
<dbReference type="SUPFAM" id="SSF53697">
    <property type="entry name" value="SIS domain"/>
    <property type="match status" value="1"/>
</dbReference>
<evidence type="ECO:0000256" key="2">
    <source>
        <dbReference type="ARBA" id="ARBA00023277"/>
    </source>
</evidence>
<organism evidence="5 6">
    <name type="scientific">Photobacterium toruni</name>
    <dbReference type="NCBI Taxonomy" id="1935446"/>
    <lineage>
        <taxon>Bacteria</taxon>
        <taxon>Pseudomonadati</taxon>
        <taxon>Pseudomonadota</taxon>
        <taxon>Gammaproteobacteria</taxon>
        <taxon>Vibrionales</taxon>
        <taxon>Vibrionaceae</taxon>
        <taxon>Photobacterium</taxon>
    </lineage>
</organism>
<dbReference type="InterPro" id="IPR005486">
    <property type="entry name" value="Glucokinase_regulatory_CS"/>
</dbReference>
<comment type="caution">
    <text evidence="5">The sequence shown here is derived from an EMBL/GenBank/DDBJ whole genome shotgun (WGS) entry which is preliminary data.</text>
</comment>
<keyword evidence="6" id="KW-1185">Reference proteome</keyword>
<evidence type="ECO:0000313" key="6">
    <source>
        <dbReference type="Proteomes" id="UP001306119"/>
    </source>
</evidence>
<accession>A0ABU6L5N3</accession>
<comment type="pathway">
    <text evidence="3">Amino-sugar metabolism; N-acetylmuramate degradation.</text>
</comment>
<feature type="active site" evidence="3">
    <location>
        <position position="116"/>
    </location>
</feature>
<dbReference type="RefSeq" id="WP_327773757.1">
    <property type="nucleotide sequence ID" value="NZ_JAYXUG010000001.1"/>
</dbReference>
<protein>
    <recommendedName>
        <fullName evidence="3">N-acetylmuramic acid 6-phosphate etherase</fullName>
        <shortName evidence="3">MurNAc-6-P etherase</shortName>
        <ecNumber evidence="3">4.2.1.126</ecNumber>
    </recommendedName>
    <alternativeName>
        <fullName evidence="3">N-acetylmuramic acid 6-phosphate hydrolase</fullName>
    </alternativeName>
    <alternativeName>
        <fullName evidence="3">N-acetylmuramic acid 6-phosphate lyase</fullName>
    </alternativeName>
</protein>
<evidence type="ECO:0000313" key="5">
    <source>
        <dbReference type="EMBL" id="MEC6830276.1"/>
    </source>
</evidence>
<evidence type="ECO:0000256" key="1">
    <source>
        <dbReference type="ARBA" id="ARBA00023239"/>
    </source>
</evidence>
<proteinExistence type="inferred from homology"/>
<dbReference type="NCBIfam" id="NF009222">
    <property type="entry name" value="PRK12570.1"/>
    <property type="match status" value="1"/>
</dbReference>
<comment type="catalytic activity">
    <reaction evidence="3">
        <text>N-acetyl-D-muramate 6-phosphate + H2O = N-acetyl-D-glucosamine 6-phosphate + (R)-lactate</text>
        <dbReference type="Rhea" id="RHEA:26410"/>
        <dbReference type="ChEBI" id="CHEBI:15377"/>
        <dbReference type="ChEBI" id="CHEBI:16004"/>
        <dbReference type="ChEBI" id="CHEBI:57513"/>
        <dbReference type="ChEBI" id="CHEBI:58722"/>
        <dbReference type="EC" id="4.2.1.126"/>
    </reaction>
</comment>
<dbReference type="NCBIfam" id="TIGR00274">
    <property type="entry name" value="N-acetylmuramic acid 6-phosphate etherase"/>
    <property type="match status" value="1"/>
</dbReference>
<dbReference type="NCBIfam" id="NF003915">
    <property type="entry name" value="PRK05441.1"/>
    <property type="match status" value="1"/>
</dbReference>
<dbReference type="InterPro" id="IPR040190">
    <property type="entry name" value="MURQ/GCKR"/>
</dbReference>
<dbReference type="InterPro" id="IPR046348">
    <property type="entry name" value="SIS_dom_sf"/>
</dbReference>
<comment type="similarity">
    <text evidence="3">Belongs to the GCKR-like family. MurNAc-6-P etherase subfamily.</text>
</comment>
<feature type="domain" description="SIS" evidence="4">
    <location>
        <begin position="57"/>
        <end position="220"/>
    </location>
</feature>
<keyword evidence="2 3" id="KW-0119">Carbohydrate metabolism</keyword>
<dbReference type="Proteomes" id="UP001306119">
    <property type="component" value="Unassembled WGS sequence"/>
</dbReference>
<dbReference type="CDD" id="cd05007">
    <property type="entry name" value="SIS_Etherase"/>
    <property type="match status" value="1"/>
</dbReference>
<dbReference type="PROSITE" id="PS51464">
    <property type="entry name" value="SIS"/>
    <property type="match status" value="1"/>
</dbReference>
<comment type="pathway">
    <text evidence="3">Cell wall biogenesis; peptidoglycan recycling.</text>
</comment>
<name>A0ABU6L5N3_9GAMM</name>
<evidence type="ECO:0000259" key="4">
    <source>
        <dbReference type="PROSITE" id="PS51464"/>
    </source>
</evidence>
<comment type="subunit">
    <text evidence="3">Homodimer.</text>
</comment>
<dbReference type="Gene3D" id="3.40.50.10490">
    <property type="entry name" value="Glucose-6-phosphate isomerase like protein, domain 1"/>
    <property type="match status" value="1"/>
</dbReference>
<dbReference type="GO" id="GO:0016829">
    <property type="term" value="F:lyase activity"/>
    <property type="evidence" value="ECO:0007669"/>
    <property type="project" value="UniProtKB-KW"/>
</dbReference>
<evidence type="ECO:0000256" key="3">
    <source>
        <dbReference type="HAMAP-Rule" id="MF_00068"/>
    </source>
</evidence>
<sequence length="301" mass="31463">MQIDLTKLVTESRNSVSEAIDTLSTLEMLKVINDEDKKVALAVEQTLPAIAQAVDAIAAAFLQGGRLVYVGAGTSGRLGILDASECPPTYGSAPEQVVGLIAGGHQAILKAVENAEDNAEMGTEDLKAINFSANDILVGIAASGRTPYVLGAMAYASSVNATVACVSCNPQSPMTAAADIVITPVVGAEVVTGSSRMKAGTAQKLVLNMLTTGAMIRIGKIYGNLMVDVEATNAKLVERQKQIVMQATECDREQAEMALIACNGHCKTAIVMILTNVDSHTAKTLLEQNNGYIRPAIAELS</sequence>
<comment type="pathway">
    <text evidence="3">Amino-sugar metabolism; 1,6-anhydro-N-acetylmuramate degradation.</text>
</comment>
<reference evidence="5 6" key="1">
    <citation type="submission" date="2024-01" db="EMBL/GenBank/DDBJ databases">
        <title>Active colonisers of the gastrointestinal tract of Atlantic salmon farmed in a warm water region.</title>
        <authorList>
            <person name="Bowman J.P."/>
        </authorList>
    </citation>
    <scope>NUCLEOTIDE SEQUENCE [LARGE SCALE GENOMIC DNA]</scope>
    <source>
        <strain evidence="5 6">S3MW1</strain>
    </source>
</reference>
<dbReference type="Gene3D" id="1.10.8.1080">
    <property type="match status" value="1"/>
</dbReference>
<gene>
    <name evidence="3 5" type="primary">murQ</name>
    <name evidence="5" type="ORF">VXS06_00525</name>
</gene>
<keyword evidence="1 3" id="KW-0456">Lyase</keyword>
<dbReference type="PANTHER" id="PTHR10088">
    <property type="entry name" value="GLUCOKINASE REGULATORY PROTEIN"/>
    <property type="match status" value="1"/>
</dbReference>
<dbReference type="EMBL" id="JAYXUG010000001">
    <property type="protein sequence ID" value="MEC6830276.1"/>
    <property type="molecule type" value="Genomic_DNA"/>
</dbReference>